<dbReference type="Proteomes" id="UP001589738">
    <property type="component" value="Unassembled WGS sequence"/>
</dbReference>
<gene>
    <name evidence="1" type="ORF">ACFFHF_11905</name>
</gene>
<name>A0ABV6KSU4_9BACI</name>
<keyword evidence="2" id="KW-1185">Reference proteome</keyword>
<reference evidence="1 2" key="1">
    <citation type="submission" date="2024-09" db="EMBL/GenBank/DDBJ databases">
        <authorList>
            <person name="Sun Q."/>
            <person name="Mori K."/>
        </authorList>
    </citation>
    <scope>NUCLEOTIDE SEQUENCE [LARGE SCALE GENOMIC DNA]</scope>
    <source>
        <strain evidence="1 2">CGMCC 1.9126</strain>
    </source>
</reference>
<protein>
    <submittedName>
        <fullName evidence="1">Spore coat associated protein CotJA</fullName>
    </submittedName>
</protein>
<evidence type="ECO:0000313" key="2">
    <source>
        <dbReference type="Proteomes" id="UP001589738"/>
    </source>
</evidence>
<dbReference type="Pfam" id="PF11007">
    <property type="entry name" value="CotJA"/>
    <property type="match status" value="1"/>
</dbReference>
<evidence type="ECO:0000313" key="1">
    <source>
        <dbReference type="EMBL" id="MFC0475945.1"/>
    </source>
</evidence>
<accession>A0ABV6KSU4</accession>
<comment type="caution">
    <text evidence="1">The sequence shown here is derived from an EMBL/GenBank/DDBJ whole genome shotgun (WGS) entry which is preliminary data.</text>
</comment>
<sequence>MANQPKQVFTHMKTYQPYHSPFDPCRPIGVKFYSTPPNLYVGFQPPNLQQFSPKEALLKGTLWPIFYDYYENPYEAKRGQEK</sequence>
<organism evidence="1 2">
    <name type="scientific">Robertmurraya beringensis</name>
    <dbReference type="NCBI Taxonomy" id="641660"/>
    <lineage>
        <taxon>Bacteria</taxon>
        <taxon>Bacillati</taxon>
        <taxon>Bacillota</taxon>
        <taxon>Bacilli</taxon>
        <taxon>Bacillales</taxon>
        <taxon>Bacillaceae</taxon>
        <taxon>Robertmurraya</taxon>
    </lineage>
</organism>
<dbReference type="EMBL" id="JBHLUU010000060">
    <property type="protein sequence ID" value="MFC0475945.1"/>
    <property type="molecule type" value="Genomic_DNA"/>
</dbReference>
<proteinExistence type="predicted"/>
<dbReference type="InterPro" id="IPR020256">
    <property type="entry name" value="Spore_coat_CotJA"/>
</dbReference>
<dbReference type="RefSeq" id="WP_340903369.1">
    <property type="nucleotide sequence ID" value="NZ_JBHLUU010000060.1"/>
</dbReference>